<feature type="transmembrane region" description="Helical" evidence="7">
    <location>
        <begin position="249"/>
        <end position="267"/>
    </location>
</feature>
<evidence type="ECO:0000256" key="2">
    <source>
        <dbReference type="ARBA" id="ARBA00007018"/>
    </source>
</evidence>
<feature type="transmembrane region" description="Helical" evidence="7">
    <location>
        <begin position="288"/>
        <end position="308"/>
    </location>
</feature>
<dbReference type="GO" id="GO:0006882">
    <property type="term" value="P:intracellular zinc ion homeostasis"/>
    <property type="evidence" value="ECO:0007669"/>
    <property type="project" value="TreeGrafter"/>
</dbReference>
<dbReference type="EMBL" id="LVKK01000022">
    <property type="protein sequence ID" value="OAG41656.1"/>
    <property type="molecule type" value="Genomic_DNA"/>
</dbReference>
<feature type="transmembrane region" description="Helical" evidence="7">
    <location>
        <begin position="86"/>
        <end position="107"/>
    </location>
</feature>
<name>A0A177FD52_9EURO</name>
<evidence type="ECO:0000256" key="4">
    <source>
        <dbReference type="ARBA" id="ARBA00022989"/>
    </source>
</evidence>
<feature type="transmembrane region" description="Helical" evidence="7">
    <location>
        <begin position="185"/>
        <end position="203"/>
    </location>
</feature>
<dbReference type="GO" id="GO:0016020">
    <property type="term" value="C:membrane"/>
    <property type="evidence" value="ECO:0007669"/>
    <property type="project" value="UniProtKB-SubCell"/>
</dbReference>
<feature type="binding site" evidence="6">
    <location>
        <position position="290"/>
    </location>
    <ligand>
        <name>Zn(2+)</name>
        <dbReference type="ChEBI" id="CHEBI:29105"/>
    </ligand>
</feature>
<gene>
    <name evidence="8" type="ORF">AYO21_04120</name>
</gene>
<evidence type="ECO:0000256" key="1">
    <source>
        <dbReference type="ARBA" id="ARBA00004141"/>
    </source>
</evidence>
<keyword evidence="6" id="KW-0862">Zinc</keyword>
<sequence length="323" mass="37084">MSFILAYRKPKEKLARARARAPSIPKLHEKNLAKLKPKPYRLLTFEELPEWYQDNHFTRSGYRPVANSWVTCVWSLGHLHNESVNIFTHLIPALCLVVGQVLVYRGLSWFYPEASVADYAVFSIQVGAAIVTMLLSSTYHTLLCHSKDVENLMLRVDYVGILTLILGSFFSGIYVGFYCEPLLRWVYWSMIISLSLVTATLVLHPKLQGLKYRTLRAWAFILTALSGFAPIIHGLFLYGWSEMWVRSGMPYWLLEGLVYGVGAFFFVTRIPESIWPGAFDIWFSSHQFFHVLVVVASQIHLYGVWVAYDWNYQNQRVCPATAA</sequence>
<evidence type="ECO:0000256" key="7">
    <source>
        <dbReference type="SAM" id="Phobius"/>
    </source>
</evidence>
<evidence type="ECO:0008006" key="10">
    <source>
        <dbReference type="Google" id="ProtNLM"/>
    </source>
</evidence>
<dbReference type="GO" id="GO:0038023">
    <property type="term" value="F:signaling receptor activity"/>
    <property type="evidence" value="ECO:0007669"/>
    <property type="project" value="TreeGrafter"/>
</dbReference>
<dbReference type="RefSeq" id="XP_022513608.1">
    <property type="nucleotide sequence ID" value="XM_022654093.1"/>
</dbReference>
<accession>A0A177FD52</accession>
<evidence type="ECO:0000256" key="6">
    <source>
        <dbReference type="PIRSR" id="PIRSR604254-1"/>
    </source>
</evidence>
<dbReference type="PANTHER" id="PTHR20855:SF52">
    <property type="entry name" value="ADIPONECTIN RECEPTOR PROTEIN"/>
    <property type="match status" value="1"/>
</dbReference>
<dbReference type="AlphaFoldDB" id="A0A177FD52"/>
<evidence type="ECO:0000313" key="9">
    <source>
        <dbReference type="Proteomes" id="UP000077002"/>
    </source>
</evidence>
<keyword evidence="3 7" id="KW-0812">Transmembrane</keyword>
<comment type="caution">
    <text evidence="8">The sequence shown here is derived from an EMBL/GenBank/DDBJ whole genome shotgun (WGS) entry which is preliminary data.</text>
</comment>
<dbReference type="InterPro" id="IPR004254">
    <property type="entry name" value="AdipoR/HlyIII-related"/>
</dbReference>
<feature type="binding site" evidence="6">
    <location>
        <position position="286"/>
    </location>
    <ligand>
        <name>Zn(2+)</name>
        <dbReference type="ChEBI" id="CHEBI:29105"/>
    </ligand>
</feature>
<feature type="binding site" evidence="6">
    <location>
        <position position="140"/>
    </location>
    <ligand>
        <name>Zn(2+)</name>
        <dbReference type="ChEBI" id="CHEBI:29105"/>
    </ligand>
</feature>
<keyword evidence="9" id="KW-1185">Reference proteome</keyword>
<protein>
    <recommendedName>
        <fullName evidence="10">Hemolysin-III channel protein Izh2</fullName>
    </recommendedName>
</protein>
<evidence type="ECO:0000256" key="5">
    <source>
        <dbReference type="ARBA" id="ARBA00023136"/>
    </source>
</evidence>
<dbReference type="GO" id="GO:0046872">
    <property type="term" value="F:metal ion binding"/>
    <property type="evidence" value="ECO:0007669"/>
    <property type="project" value="UniProtKB-KW"/>
</dbReference>
<proteinExistence type="inferred from homology"/>
<evidence type="ECO:0000256" key="3">
    <source>
        <dbReference type="ARBA" id="ARBA00022692"/>
    </source>
</evidence>
<feature type="transmembrane region" description="Helical" evidence="7">
    <location>
        <begin position="215"/>
        <end position="237"/>
    </location>
</feature>
<keyword evidence="6" id="KW-0479">Metal-binding</keyword>
<feature type="transmembrane region" description="Helical" evidence="7">
    <location>
        <begin position="119"/>
        <end position="137"/>
    </location>
</feature>
<evidence type="ECO:0000313" key="8">
    <source>
        <dbReference type="EMBL" id="OAG41656.1"/>
    </source>
</evidence>
<reference evidence="8 9" key="1">
    <citation type="submission" date="2016-03" db="EMBL/GenBank/DDBJ databases">
        <title>Draft genome sequence of the Fonsecaea monophora CBS 269.37.</title>
        <authorList>
            <person name="Bombassaro A."/>
            <person name="Vinicius W.A."/>
            <person name="De Hoog S."/>
            <person name="Sun J."/>
            <person name="Souza E.M."/>
            <person name="Raittz R.T."/>
            <person name="Costa F."/>
            <person name="Leao A.C."/>
            <person name="Tadra-Sfeir M.Z."/>
            <person name="Baura V."/>
            <person name="Balsanelli E."/>
            <person name="Pedrosa F.O."/>
            <person name="Moreno L.F."/>
            <person name="Steffens M.B."/>
            <person name="Xi L."/>
            <person name="Bocca A.L."/>
            <person name="Felipe M.S."/>
            <person name="Teixeira M."/>
            <person name="Telles Filho F.Q."/>
            <person name="Azevedo C.M."/>
            <person name="Gomes R."/>
            <person name="Vicente V.A."/>
        </authorList>
    </citation>
    <scope>NUCLEOTIDE SEQUENCE [LARGE SCALE GENOMIC DNA]</scope>
    <source>
        <strain evidence="8 9">CBS 269.37</strain>
    </source>
</reference>
<comment type="similarity">
    <text evidence="2">Belongs to the ADIPOR family.</text>
</comment>
<comment type="subcellular location">
    <subcellularLocation>
        <location evidence="1">Membrane</location>
        <topology evidence="1">Multi-pass membrane protein</topology>
    </subcellularLocation>
</comment>
<organism evidence="8 9">
    <name type="scientific">Fonsecaea monophora</name>
    <dbReference type="NCBI Taxonomy" id="254056"/>
    <lineage>
        <taxon>Eukaryota</taxon>
        <taxon>Fungi</taxon>
        <taxon>Dikarya</taxon>
        <taxon>Ascomycota</taxon>
        <taxon>Pezizomycotina</taxon>
        <taxon>Eurotiomycetes</taxon>
        <taxon>Chaetothyriomycetidae</taxon>
        <taxon>Chaetothyriales</taxon>
        <taxon>Herpotrichiellaceae</taxon>
        <taxon>Fonsecaea</taxon>
    </lineage>
</organism>
<dbReference type="Pfam" id="PF03006">
    <property type="entry name" value="HlyIII"/>
    <property type="match status" value="1"/>
</dbReference>
<dbReference type="OrthoDB" id="529367at2759"/>
<dbReference type="GeneID" id="34599290"/>
<feature type="transmembrane region" description="Helical" evidence="7">
    <location>
        <begin position="158"/>
        <end position="179"/>
    </location>
</feature>
<keyword evidence="4 7" id="KW-1133">Transmembrane helix</keyword>
<keyword evidence="5 7" id="KW-0472">Membrane</keyword>
<dbReference type="PANTHER" id="PTHR20855">
    <property type="entry name" value="ADIPOR/PROGESTIN RECEPTOR-RELATED"/>
    <property type="match status" value="1"/>
</dbReference>
<dbReference type="Proteomes" id="UP000077002">
    <property type="component" value="Unassembled WGS sequence"/>
</dbReference>